<comment type="caution">
    <text evidence="1">The sequence shown here is derived from an EMBL/GenBank/DDBJ whole genome shotgun (WGS) entry which is preliminary data.</text>
</comment>
<gene>
    <name evidence="1" type="ORF">FA95DRAFT_1578498</name>
</gene>
<organism evidence="1 2">
    <name type="scientific">Auriscalpium vulgare</name>
    <dbReference type="NCBI Taxonomy" id="40419"/>
    <lineage>
        <taxon>Eukaryota</taxon>
        <taxon>Fungi</taxon>
        <taxon>Dikarya</taxon>
        <taxon>Basidiomycota</taxon>
        <taxon>Agaricomycotina</taxon>
        <taxon>Agaricomycetes</taxon>
        <taxon>Russulales</taxon>
        <taxon>Auriscalpiaceae</taxon>
        <taxon>Auriscalpium</taxon>
    </lineage>
</organism>
<sequence length="379" mass="41875">MPLPSLPFDIHARIIQFVYILSQSRNIDYPTLSACALVCKDWTAPAQRLLFRRIRPSDTAAHASLWLNHAVPLLMCAVTSRSHLGTYVRSIAIHALPNIVELLRRCPYITLLHLVGNGPPWLKLLHTLRTLGLRPSVLVVPASADRDVVHTALAALPSVRHLVSLDDPEDPPAEPLISLSLPSAAQLLSVTSDDIMDFSQLCVQPATVPATEIRFEELDLYDLHFENMSSVEYGVARNLRALTTYEAPSGAVLNKLTALESLIIGDLPSWPISLPRTLLHFGFHAHYDNYAHEWEKAPREQPIAKFAAALSEPPNLRLVSVTSCSNYAVRDALRGASEARGVDFVEYADPSAYPNFSEHDTLTGCGRSLDQYFRAGIIP</sequence>
<reference evidence="1" key="2">
    <citation type="journal article" date="2022" name="New Phytol.">
        <title>Evolutionary transition to the ectomycorrhizal habit in the genomes of a hyperdiverse lineage of mushroom-forming fungi.</title>
        <authorList>
            <person name="Looney B."/>
            <person name="Miyauchi S."/>
            <person name="Morin E."/>
            <person name="Drula E."/>
            <person name="Courty P.E."/>
            <person name="Kohler A."/>
            <person name="Kuo A."/>
            <person name="LaButti K."/>
            <person name="Pangilinan J."/>
            <person name="Lipzen A."/>
            <person name="Riley R."/>
            <person name="Andreopoulos W."/>
            <person name="He G."/>
            <person name="Johnson J."/>
            <person name="Nolan M."/>
            <person name="Tritt A."/>
            <person name="Barry K.W."/>
            <person name="Grigoriev I.V."/>
            <person name="Nagy L.G."/>
            <person name="Hibbett D."/>
            <person name="Henrissat B."/>
            <person name="Matheny P.B."/>
            <person name="Labbe J."/>
            <person name="Martin F.M."/>
        </authorList>
    </citation>
    <scope>NUCLEOTIDE SEQUENCE</scope>
    <source>
        <strain evidence="1">FP105234-sp</strain>
    </source>
</reference>
<proteinExistence type="predicted"/>
<evidence type="ECO:0000313" key="2">
    <source>
        <dbReference type="Proteomes" id="UP000814033"/>
    </source>
</evidence>
<accession>A0ACB8R2C1</accession>
<dbReference type="EMBL" id="MU276650">
    <property type="protein sequence ID" value="KAI0037943.1"/>
    <property type="molecule type" value="Genomic_DNA"/>
</dbReference>
<evidence type="ECO:0000313" key="1">
    <source>
        <dbReference type="EMBL" id="KAI0037943.1"/>
    </source>
</evidence>
<dbReference type="Proteomes" id="UP000814033">
    <property type="component" value="Unassembled WGS sequence"/>
</dbReference>
<keyword evidence="2" id="KW-1185">Reference proteome</keyword>
<name>A0ACB8R2C1_9AGAM</name>
<reference evidence="1" key="1">
    <citation type="submission" date="2021-02" db="EMBL/GenBank/DDBJ databases">
        <authorList>
            <consortium name="DOE Joint Genome Institute"/>
            <person name="Ahrendt S."/>
            <person name="Looney B.P."/>
            <person name="Miyauchi S."/>
            <person name="Morin E."/>
            <person name="Drula E."/>
            <person name="Courty P.E."/>
            <person name="Chicoki N."/>
            <person name="Fauchery L."/>
            <person name="Kohler A."/>
            <person name="Kuo A."/>
            <person name="Labutti K."/>
            <person name="Pangilinan J."/>
            <person name="Lipzen A."/>
            <person name="Riley R."/>
            <person name="Andreopoulos W."/>
            <person name="He G."/>
            <person name="Johnson J."/>
            <person name="Barry K.W."/>
            <person name="Grigoriev I.V."/>
            <person name="Nagy L."/>
            <person name="Hibbett D."/>
            <person name="Henrissat B."/>
            <person name="Matheny P.B."/>
            <person name="Labbe J."/>
            <person name="Martin F."/>
        </authorList>
    </citation>
    <scope>NUCLEOTIDE SEQUENCE</scope>
    <source>
        <strain evidence="1">FP105234-sp</strain>
    </source>
</reference>
<protein>
    <submittedName>
        <fullName evidence="1">Uncharacterized protein</fullName>
    </submittedName>
</protein>